<evidence type="ECO:0000313" key="3">
    <source>
        <dbReference type="WBParaSite" id="MhA1_Contig702.frz3.gene1"/>
    </source>
</evidence>
<keyword evidence="1" id="KW-0732">Signal</keyword>
<dbReference type="WBParaSite" id="MhA1_Contig702.frz3.gene1">
    <property type="protein sequence ID" value="MhA1_Contig702.frz3.gene1"/>
    <property type="gene ID" value="MhA1_Contig702.frz3.gene1"/>
</dbReference>
<proteinExistence type="predicted"/>
<organism evidence="2 3">
    <name type="scientific">Meloidogyne hapla</name>
    <name type="common">Root-knot nematode worm</name>
    <dbReference type="NCBI Taxonomy" id="6305"/>
    <lineage>
        <taxon>Eukaryota</taxon>
        <taxon>Metazoa</taxon>
        <taxon>Ecdysozoa</taxon>
        <taxon>Nematoda</taxon>
        <taxon>Chromadorea</taxon>
        <taxon>Rhabditida</taxon>
        <taxon>Tylenchina</taxon>
        <taxon>Tylenchomorpha</taxon>
        <taxon>Tylenchoidea</taxon>
        <taxon>Meloidogynidae</taxon>
        <taxon>Meloidogyninae</taxon>
        <taxon>Meloidogyne</taxon>
    </lineage>
</organism>
<name>A0A1I8BVP7_MELHA</name>
<evidence type="ECO:0000313" key="2">
    <source>
        <dbReference type="Proteomes" id="UP000095281"/>
    </source>
</evidence>
<feature type="chain" id="PRO_5009316209" evidence="1">
    <location>
        <begin position="19"/>
        <end position="39"/>
    </location>
</feature>
<sequence>MKLFSFFLVFLLFSKVFSIEQLKIDNGYGIRNIGTMTMD</sequence>
<reference evidence="3" key="1">
    <citation type="submission" date="2016-11" db="UniProtKB">
        <authorList>
            <consortium name="WormBaseParasite"/>
        </authorList>
    </citation>
    <scope>IDENTIFICATION</scope>
</reference>
<evidence type="ECO:0000256" key="1">
    <source>
        <dbReference type="SAM" id="SignalP"/>
    </source>
</evidence>
<dbReference type="AlphaFoldDB" id="A0A1I8BVP7"/>
<keyword evidence="2" id="KW-1185">Reference proteome</keyword>
<feature type="signal peptide" evidence="1">
    <location>
        <begin position="1"/>
        <end position="18"/>
    </location>
</feature>
<accession>A0A1I8BVP7</accession>
<protein>
    <submittedName>
        <fullName evidence="3">Uncharacterized protein</fullName>
    </submittedName>
</protein>
<dbReference type="Proteomes" id="UP000095281">
    <property type="component" value="Unplaced"/>
</dbReference>